<feature type="transmembrane region" description="Helical" evidence="5">
    <location>
        <begin position="184"/>
        <end position="209"/>
    </location>
</feature>
<dbReference type="GO" id="GO:0016020">
    <property type="term" value="C:membrane"/>
    <property type="evidence" value="ECO:0007669"/>
    <property type="project" value="UniProtKB-SubCell"/>
</dbReference>
<feature type="transmembrane region" description="Helical" evidence="5">
    <location>
        <begin position="139"/>
        <end position="161"/>
    </location>
</feature>
<evidence type="ECO:0000256" key="2">
    <source>
        <dbReference type="ARBA" id="ARBA00022692"/>
    </source>
</evidence>
<gene>
    <name evidence="6" type="ORF">NCTC503_01989</name>
</gene>
<dbReference type="Proteomes" id="UP000308489">
    <property type="component" value="Chromosome 1"/>
</dbReference>
<evidence type="ECO:0000256" key="4">
    <source>
        <dbReference type="ARBA" id="ARBA00023136"/>
    </source>
</evidence>
<dbReference type="Pfam" id="PF01943">
    <property type="entry name" value="Polysacc_synt"/>
    <property type="match status" value="1"/>
</dbReference>
<feature type="transmembrane region" description="Helical" evidence="5">
    <location>
        <begin position="82"/>
        <end position="103"/>
    </location>
</feature>
<feature type="transmembrane region" description="Helical" evidence="5">
    <location>
        <begin position="382"/>
        <end position="402"/>
    </location>
</feature>
<evidence type="ECO:0000313" key="7">
    <source>
        <dbReference type="Proteomes" id="UP000308489"/>
    </source>
</evidence>
<feature type="transmembrane region" description="Helical" evidence="5">
    <location>
        <begin position="408"/>
        <end position="426"/>
    </location>
</feature>
<evidence type="ECO:0000313" key="6">
    <source>
        <dbReference type="EMBL" id="VTQ92684.1"/>
    </source>
</evidence>
<accession>A0A4U9RKR0</accession>
<reference evidence="6 7" key="1">
    <citation type="submission" date="2019-05" db="EMBL/GenBank/DDBJ databases">
        <authorList>
            <consortium name="Pathogen Informatics"/>
        </authorList>
    </citation>
    <scope>NUCLEOTIDE SEQUENCE [LARGE SCALE GENOMIC DNA]</scope>
    <source>
        <strain evidence="6 7">NCTC503</strain>
    </source>
</reference>
<feature type="transmembrane region" description="Helical" evidence="5">
    <location>
        <begin position="54"/>
        <end position="76"/>
    </location>
</feature>
<dbReference type="InterPro" id="IPR052556">
    <property type="entry name" value="PolySynth_Transporter"/>
</dbReference>
<dbReference type="AlphaFoldDB" id="A0A4U9RKR0"/>
<feature type="transmembrane region" description="Helical" evidence="5">
    <location>
        <begin position="260"/>
        <end position="280"/>
    </location>
</feature>
<dbReference type="EMBL" id="LR590481">
    <property type="protein sequence ID" value="VTQ92684.1"/>
    <property type="molecule type" value="Genomic_DNA"/>
</dbReference>
<organism evidence="6 7">
    <name type="scientific">Hathewaya histolytica</name>
    <name type="common">Clostridium histolyticum</name>
    <dbReference type="NCBI Taxonomy" id="1498"/>
    <lineage>
        <taxon>Bacteria</taxon>
        <taxon>Bacillati</taxon>
        <taxon>Bacillota</taxon>
        <taxon>Clostridia</taxon>
        <taxon>Eubacteriales</taxon>
        <taxon>Clostridiaceae</taxon>
        <taxon>Hathewaya</taxon>
    </lineage>
</organism>
<evidence type="ECO:0000256" key="3">
    <source>
        <dbReference type="ARBA" id="ARBA00022989"/>
    </source>
</evidence>
<evidence type="ECO:0000256" key="1">
    <source>
        <dbReference type="ARBA" id="ARBA00004141"/>
    </source>
</evidence>
<keyword evidence="3 5" id="KW-1133">Transmembrane helix</keyword>
<sequence>MYYTKILNQDSVGLINLAQSILVYFTMMTLYGLQTYGTREIAKHKDNIEDYVQHIIMIRLIIACVSFLLLIVISIGSNKGSSFTYIVILYGLTLFPTAFNLDWVYSGISEMQHNAVYNSIKSFTPFILLILFLRENNNIFIIPICTFLGVFLASIYHLIIYKKKNFKFKISFDSEKIMYYLREAFPFFLSGMLSMINCNVDSIIIGFLIGNQELAIYSTGYKIIFFLINLISIIFIPIFPNLISYYNNRDMHKLEILLSYLGKIIVMIATPILVGSIMLSKEIMVFLFKEEYVASATSFNILSVYIFILFLRETYAYSLNAWGKEKFYLKVVSISSIINLVLNFILIPRFGINAAAVTTVISELFNLFLMRKEACKIVKISYINSLYKIILPVAIMAVGIKILSPFHVLIKILLSIIIYFSSILLFKYISIKELKSIVNKKSN</sequence>
<dbReference type="PANTHER" id="PTHR43424:SF1">
    <property type="entry name" value="LOCUS PUTATIVE PROTEIN 1-RELATED"/>
    <property type="match status" value="1"/>
</dbReference>
<feature type="transmembrane region" description="Helical" evidence="5">
    <location>
        <begin position="292"/>
        <end position="315"/>
    </location>
</feature>
<dbReference type="CDD" id="cd13128">
    <property type="entry name" value="MATE_Wzx_like"/>
    <property type="match status" value="1"/>
</dbReference>
<keyword evidence="4 5" id="KW-0472">Membrane</keyword>
<comment type="subcellular location">
    <subcellularLocation>
        <location evidence="1">Membrane</location>
        <topology evidence="1">Multi-pass membrane protein</topology>
    </subcellularLocation>
</comment>
<dbReference type="KEGG" id="hhw:NCTC503_01989"/>
<feature type="transmembrane region" description="Helical" evidence="5">
    <location>
        <begin position="352"/>
        <end position="370"/>
    </location>
</feature>
<name>A0A4U9RKR0_HATHI</name>
<proteinExistence type="predicted"/>
<dbReference type="InterPro" id="IPR002797">
    <property type="entry name" value="Polysacc_synth"/>
</dbReference>
<keyword evidence="7" id="KW-1185">Reference proteome</keyword>
<evidence type="ECO:0000256" key="5">
    <source>
        <dbReference type="SAM" id="Phobius"/>
    </source>
</evidence>
<dbReference type="PANTHER" id="PTHR43424">
    <property type="entry name" value="LOCUS PUTATIVE PROTEIN 1-RELATED"/>
    <property type="match status" value="1"/>
</dbReference>
<feature type="transmembrane region" description="Helical" evidence="5">
    <location>
        <begin position="221"/>
        <end position="239"/>
    </location>
</feature>
<keyword evidence="2 5" id="KW-0812">Transmembrane</keyword>
<feature type="transmembrane region" description="Helical" evidence="5">
    <location>
        <begin position="12"/>
        <end position="33"/>
    </location>
</feature>
<protein>
    <submittedName>
        <fullName evidence="6">Polysaccharide biosynthesis protein</fullName>
    </submittedName>
</protein>
<feature type="transmembrane region" description="Helical" evidence="5">
    <location>
        <begin position="327"/>
        <end position="346"/>
    </location>
</feature>